<gene>
    <name evidence="1" type="ORF">TPSB3V08_LOCUS7714</name>
</gene>
<evidence type="ECO:0000313" key="1">
    <source>
        <dbReference type="EMBL" id="CAD7411128.1"/>
    </source>
</evidence>
<dbReference type="EMBL" id="OD005156">
    <property type="protein sequence ID" value="CAD7411128.1"/>
    <property type="molecule type" value="Genomic_DNA"/>
</dbReference>
<reference evidence="1" key="1">
    <citation type="submission" date="2020-11" db="EMBL/GenBank/DDBJ databases">
        <authorList>
            <person name="Tran Van P."/>
        </authorList>
    </citation>
    <scope>NUCLEOTIDE SEQUENCE</scope>
</reference>
<proteinExistence type="predicted"/>
<organism evidence="1">
    <name type="scientific">Timema poppense</name>
    <name type="common">Walking stick</name>
    <dbReference type="NCBI Taxonomy" id="170557"/>
    <lineage>
        <taxon>Eukaryota</taxon>
        <taxon>Metazoa</taxon>
        <taxon>Ecdysozoa</taxon>
        <taxon>Arthropoda</taxon>
        <taxon>Hexapoda</taxon>
        <taxon>Insecta</taxon>
        <taxon>Pterygota</taxon>
        <taxon>Neoptera</taxon>
        <taxon>Polyneoptera</taxon>
        <taxon>Phasmatodea</taxon>
        <taxon>Timematodea</taxon>
        <taxon>Timematoidea</taxon>
        <taxon>Timematidae</taxon>
        <taxon>Timema</taxon>
    </lineage>
</organism>
<accession>A0A7R9DAP6</accession>
<sequence>MKYLGKRLHWRSIKRWEEQLAASVEFTIIMWPYKLSCFLNYLMYSLYPNTFPDNFIPNLVHLVTASMLLTNFISDLHFSSLSYIQYLCFCCMCDNEYKVHPVLHFLTPQRDFSSPKQYKQQWSYAPKLVIGFKDAKIPPTTLKQFGVRKKKSLQRGGGGGNGFEASLPVIGSPVCYETDTTEAGSFPEMYLGGRCEVPQHMSMNVEQLTGVPMMGISKFES</sequence>
<protein>
    <submittedName>
        <fullName evidence="1">Uncharacterized protein</fullName>
    </submittedName>
</protein>
<dbReference type="AlphaFoldDB" id="A0A7R9DAP6"/>
<name>A0A7R9DAP6_TIMPO</name>